<dbReference type="EMBL" id="CAJNOE010001302">
    <property type="protein sequence ID" value="CAF1410530.1"/>
    <property type="molecule type" value="Genomic_DNA"/>
</dbReference>
<evidence type="ECO:0000313" key="2">
    <source>
        <dbReference type="Proteomes" id="UP000663860"/>
    </source>
</evidence>
<protein>
    <submittedName>
        <fullName evidence="1">Uncharacterized protein</fullName>
    </submittedName>
</protein>
<organism evidence="1 2">
    <name type="scientific">Adineta steineri</name>
    <dbReference type="NCBI Taxonomy" id="433720"/>
    <lineage>
        <taxon>Eukaryota</taxon>
        <taxon>Metazoa</taxon>
        <taxon>Spiralia</taxon>
        <taxon>Gnathifera</taxon>
        <taxon>Rotifera</taxon>
        <taxon>Eurotatoria</taxon>
        <taxon>Bdelloidea</taxon>
        <taxon>Adinetida</taxon>
        <taxon>Adinetidae</taxon>
        <taxon>Adineta</taxon>
    </lineage>
</organism>
<reference evidence="1" key="1">
    <citation type="submission" date="2021-02" db="EMBL/GenBank/DDBJ databases">
        <authorList>
            <person name="Nowell W R."/>
        </authorList>
    </citation>
    <scope>NUCLEOTIDE SEQUENCE</scope>
</reference>
<dbReference type="Proteomes" id="UP000663860">
    <property type="component" value="Unassembled WGS sequence"/>
</dbReference>
<accession>A0A815LIU3</accession>
<evidence type="ECO:0000313" key="1">
    <source>
        <dbReference type="EMBL" id="CAF1410530.1"/>
    </source>
</evidence>
<gene>
    <name evidence="1" type="ORF">IZO911_LOCUS40048</name>
</gene>
<proteinExistence type="predicted"/>
<comment type="caution">
    <text evidence="1">The sequence shown here is derived from an EMBL/GenBank/DDBJ whole genome shotgun (WGS) entry which is preliminary data.</text>
</comment>
<sequence length="93" mass="10740">MRTTVERLSKSSASSRRRIVPINQRDFESIRDATSIGSRTARVRHQLPVQARLQLLLQARLQVLVQVRLQLLAQARLQLQVQARVQPVGNHYY</sequence>
<dbReference type="AlphaFoldDB" id="A0A815LIU3"/>
<name>A0A815LIU3_9BILA</name>